<dbReference type="SUPFAM" id="SSF53448">
    <property type="entry name" value="Nucleotide-diphospho-sugar transferases"/>
    <property type="match status" value="1"/>
</dbReference>
<dbReference type="Gene3D" id="3.90.550.10">
    <property type="entry name" value="Spore Coat Polysaccharide Biosynthesis Protein SpsA, Chain A"/>
    <property type="match status" value="1"/>
</dbReference>
<dbReference type="InterPro" id="IPR003362">
    <property type="entry name" value="Bact_transf"/>
</dbReference>
<feature type="transmembrane region" description="Helical" evidence="4">
    <location>
        <begin position="368"/>
        <end position="387"/>
    </location>
</feature>
<name>A0A1G6VL03_9RHOB</name>
<feature type="transmembrane region" description="Helical" evidence="4">
    <location>
        <begin position="535"/>
        <end position="561"/>
    </location>
</feature>
<evidence type="ECO:0000256" key="2">
    <source>
        <dbReference type="ARBA" id="ARBA00022679"/>
    </source>
</evidence>
<dbReference type="PANTHER" id="PTHR30576">
    <property type="entry name" value="COLANIC BIOSYNTHESIS UDP-GLUCOSE LIPID CARRIER TRANSFERASE"/>
    <property type="match status" value="1"/>
</dbReference>
<dbReference type="GO" id="GO:0016780">
    <property type="term" value="F:phosphotransferase activity, for other substituted phosphate groups"/>
    <property type="evidence" value="ECO:0007669"/>
    <property type="project" value="TreeGrafter"/>
</dbReference>
<evidence type="ECO:0000256" key="1">
    <source>
        <dbReference type="ARBA" id="ARBA00006464"/>
    </source>
</evidence>
<dbReference type="InterPro" id="IPR001173">
    <property type="entry name" value="Glyco_trans_2-like"/>
</dbReference>
<gene>
    <name evidence="8" type="ORF">SAMN04488239_10877</name>
</gene>
<dbReference type="PANTHER" id="PTHR30576:SF0">
    <property type="entry name" value="UNDECAPRENYL-PHOSPHATE N-ACETYLGALACTOSAMINYL 1-PHOSPHATE TRANSFERASE-RELATED"/>
    <property type="match status" value="1"/>
</dbReference>
<evidence type="ECO:0000259" key="6">
    <source>
        <dbReference type="Pfam" id="PF02397"/>
    </source>
</evidence>
<evidence type="ECO:0000313" key="9">
    <source>
        <dbReference type="Proteomes" id="UP000199628"/>
    </source>
</evidence>
<dbReference type="InterPro" id="IPR027791">
    <property type="entry name" value="Galactosyl_T_C"/>
</dbReference>
<keyword evidence="9" id="KW-1185">Reference proteome</keyword>
<feature type="domain" description="Galactosyltransferase C-terminal" evidence="7">
    <location>
        <begin position="172"/>
        <end position="222"/>
    </location>
</feature>
<feature type="transmembrane region" description="Helical" evidence="4">
    <location>
        <begin position="393"/>
        <end position="414"/>
    </location>
</feature>
<dbReference type="Pfam" id="PF02397">
    <property type="entry name" value="Bac_transf"/>
    <property type="match status" value="1"/>
</dbReference>
<dbReference type="EMBL" id="FMZV01000008">
    <property type="protein sequence ID" value="SDD53697.1"/>
    <property type="molecule type" value="Genomic_DNA"/>
</dbReference>
<comment type="similarity">
    <text evidence="1">Belongs to the bacterial sugar transferase family.</text>
</comment>
<dbReference type="GO" id="GO:0000271">
    <property type="term" value="P:polysaccharide biosynthetic process"/>
    <property type="evidence" value="ECO:0007669"/>
    <property type="project" value="UniProtKB-KW"/>
</dbReference>
<dbReference type="STRING" id="639004.SAMN04488239_10877"/>
<dbReference type="AlphaFoldDB" id="A0A1G6VL03"/>
<proteinExistence type="inferred from homology"/>
<evidence type="ECO:0000256" key="3">
    <source>
        <dbReference type="ARBA" id="ARBA00023169"/>
    </source>
</evidence>
<feature type="domain" description="Bacterial sugar transferase" evidence="6">
    <location>
        <begin position="534"/>
        <end position="723"/>
    </location>
</feature>
<dbReference type="OrthoDB" id="9808602at2"/>
<keyword evidence="4" id="KW-1133">Transmembrane helix</keyword>
<organism evidence="8 9">
    <name type="scientific">Ruegeria marina</name>
    <dbReference type="NCBI Taxonomy" id="639004"/>
    <lineage>
        <taxon>Bacteria</taxon>
        <taxon>Pseudomonadati</taxon>
        <taxon>Pseudomonadota</taxon>
        <taxon>Alphaproteobacteria</taxon>
        <taxon>Rhodobacterales</taxon>
        <taxon>Roseobacteraceae</taxon>
        <taxon>Ruegeria</taxon>
    </lineage>
</organism>
<accession>A0A1G6VL03</accession>
<dbReference type="Pfam" id="PF02709">
    <property type="entry name" value="Glyco_transf_7C"/>
    <property type="match status" value="1"/>
</dbReference>
<protein>
    <submittedName>
        <fullName evidence="8">Sugar transferase involved in LPS biosynthesis (Colanic, teichoic acid)</fullName>
    </submittedName>
</protein>
<reference evidence="9" key="1">
    <citation type="submission" date="2016-10" db="EMBL/GenBank/DDBJ databases">
        <authorList>
            <person name="Varghese N."/>
            <person name="Submissions S."/>
        </authorList>
    </citation>
    <scope>NUCLEOTIDE SEQUENCE [LARGE SCALE GENOMIC DNA]</scope>
    <source>
        <strain evidence="9">CGMCC 1.9108</strain>
    </source>
</reference>
<evidence type="ECO:0000259" key="7">
    <source>
        <dbReference type="Pfam" id="PF02709"/>
    </source>
</evidence>
<dbReference type="InterPro" id="IPR029044">
    <property type="entry name" value="Nucleotide-diphossugar_trans"/>
</dbReference>
<feature type="domain" description="Glycosyltransferase 2-like" evidence="5">
    <location>
        <begin position="7"/>
        <end position="159"/>
    </location>
</feature>
<dbReference type="Pfam" id="PF00535">
    <property type="entry name" value="Glycos_transf_2"/>
    <property type="match status" value="1"/>
</dbReference>
<feature type="transmembrane region" description="Helical" evidence="4">
    <location>
        <begin position="326"/>
        <end position="347"/>
    </location>
</feature>
<sequence>MSAAVLSILIVSHGHATEIKACLQSLSGELEDLDHQFILIDNLAETDFIEKIGGLRDNMTVVANDAKAGFGANVNKAAAMAQGDVLLILNPDTAHKTGKIADAVEFLLADQGRGLVSAVLQNPDGTDQRNFRGFPSLAVTALRAAGANDWSRKPQFYRDAMLHDLDTSVPVQVDWVFGSFMLIRRSTFEEIGGFDEGFFMYYEDVDLCYRLRKAGYSTWIYPQLVFCHDHRRDSSKSILNTYQKNHIKSLLRYAWKDGALLRPPGFQHGIVSPGSELDLSGGGLTLRMGRRFEQILFAATLILSSVLAGLVSAWILGAAFYHSLPFSTGSVVTIAFVVLTLFVQLLLHEFESTGLSDGARRAVGALETSLLAWLLLALVLVLFGVFTTPGMPGFYLLLGVFGALFNYLGSRLFARFASPGGTRIGVVTMPPAAEISRLVPALPVGNQVVARVFDASGKSAASIFEELSSAISKAQIDHVYLVRGMDRSDLCLETLEHLSVFDVPVWYVNLTEDHPTAQRLRTPLRSRSREALQRGLDITISLFALVLLSWLYLTVAVLILLEDGRPVFFRQPRLGRNQVAFRMIKFRSMRVADSDENADRLTTRNDTRVTRVGSFIRRTSIDELPQFLNVLRGDMSVVGPRPLPPGFHFRGQRFDLLIPEWNRRYRVRPGITGASQLLGFRGTPETPGEALTMMQKRCQTDNEYIETWSIWTDLKIIVMTVVKGAFVSRAY</sequence>
<keyword evidence="3" id="KW-0270">Exopolysaccharide synthesis</keyword>
<keyword evidence="4" id="KW-0812">Transmembrane</keyword>
<feature type="transmembrane region" description="Helical" evidence="4">
    <location>
        <begin position="295"/>
        <end position="320"/>
    </location>
</feature>
<keyword evidence="4" id="KW-0472">Membrane</keyword>
<evidence type="ECO:0000256" key="4">
    <source>
        <dbReference type="SAM" id="Phobius"/>
    </source>
</evidence>
<dbReference type="RefSeq" id="WP_093031951.1">
    <property type="nucleotide sequence ID" value="NZ_FMZV01000008.1"/>
</dbReference>
<evidence type="ECO:0000259" key="5">
    <source>
        <dbReference type="Pfam" id="PF00535"/>
    </source>
</evidence>
<keyword evidence="2 8" id="KW-0808">Transferase</keyword>
<dbReference type="Proteomes" id="UP000199628">
    <property type="component" value="Unassembled WGS sequence"/>
</dbReference>
<evidence type="ECO:0000313" key="8">
    <source>
        <dbReference type="EMBL" id="SDD53697.1"/>
    </source>
</evidence>